<accession>A0A151SDH5</accession>
<feature type="domain" description="Retrotransposon gag" evidence="1">
    <location>
        <begin position="39"/>
        <end position="125"/>
    </location>
</feature>
<evidence type="ECO:0000259" key="1">
    <source>
        <dbReference type="Pfam" id="PF03732"/>
    </source>
</evidence>
<gene>
    <name evidence="2" type="ORF">KK1_025354</name>
</gene>
<organism evidence="2 3">
    <name type="scientific">Cajanus cajan</name>
    <name type="common">Pigeon pea</name>
    <name type="synonym">Cajanus indicus</name>
    <dbReference type="NCBI Taxonomy" id="3821"/>
    <lineage>
        <taxon>Eukaryota</taxon>
        <taxon>Viridiplantae</taxon>
        <taxon>Streptophyta</taxon>
        <taxon>Embryophyta</taxon>
        <taxon>Tracheophyta</taxon>
        <taxon>Spermatophyta</taxon>
        <taxon>Magnoliopsida</taxon>
        <taxon>eudicotyledons</taxon>
        <taxon>Gunneridae</taxon>
        <taxon>Pentapetalae</taxon>
        <taxon>rosids</taxon>
        <taxon>fabids</taxon>
        <taxon>Fabales</taxon>
        <taxon>Fabaceae</taxon>
        <taxon>Papilionoideae</taxon>
        <taxon>50 kb inversion clade</taxon>
        <taxon>NPAAA clade</taxon>
        <taxon>indigoferoid/millettioid clade</taxon>
        <taxon>Phaseoleae</taxon>
        <taxon>Cajanus</taxon>
    </lineage>
</organism>
<protein>
    <recommendedName>
        <fullName evidence="1">Retrotransposon gag domain-containing protein</fullName>
    </recommendedName>
</protein>
<dbReference type="Gramene" id="C.cajan_25304.t">
    <property type="protein sequence ID" value="C.cajan_25304.t.cds1"/>
    <property type="gene ID" value="C.cajan_25304"/>
</dbReference>
<dbReference type="Pfam" id="PF03732">
    <property type="entry name" value="Retrotrans_gag"/>
    <property type="match status" value="1"/>
</dbReference>
<keyword evidence="3" id="KW-1185">Reference proteome</keyword>
<dbReference type="Proteomes" id="UP000075243">
    <property type="component" value="Unassembled WGS sequence"/>
</dbReference>
<dbReference type="OMA" id="RFSITIV"/>
<name>A0A151SDH5_CAJCA</name>
<evidence type="ECO:0000313" key="2">
    <source>
        <dbReference type="EMBL" id="KYP52819.1"/>
    </source>
</evidence>
<dbReference type="InterPro" id="IPR005162">
    <property type="entry name" value="Retrotrans_gag_dom"/>
</dbReference>
<evidence type="ECO:0000313" key="3">
    <source>
        <dbReference type="Proteomes" id="UP000075243"/>
    </source>
</evidence>
<dbReference type="EMBL" id="KQ483420">
    <property type="protein sequence ID" value="KYP52819.1"/>
    <property type="molecule type" value="Genomic_DNA"/>
</dbReference>
<sequence length="189" mass="22130">MKLYFPHFDGTDVLHWIFKVEQFFDYYNTSETQRFSITIVHMDKEVVPWFQMIMKTQPFHSWMEFTRALEIEFGPSSYECPCLTLFKLTQSGSMKDYYFEFTALSNQVSRVTTDALLDCFLNGLNSDVKRDVLAHGPDSILKAVSLARLFQEKYTKKPYQYLPSVSYKSQTQAQTTNSLTKHKPRPQIA</sequence>
<reference evidence="2" key="1">
    <citation type="journal article" date="2012" name="Nat. Biotechnol.">
        <title>Draft genome sequence of pigeonpea (Cajanus cajan), an orphan legume crop of resource-poor farmers.</title>
        <authorList>
            <person name="Varshney R.K."/>
            <person name="Chen W."/>
            <person name="Li Y."/>
            <person name="Bharti A.K."/>
            <person name="Saxena R.K."/>
            <person name="Schlueter J.A."/>
            <person name="Donoghue M.T."/>
            <person name="Azam S."/>
            <person name="Fan G."/>
            <person name="Whaley A.M."/>
            <person name="Farmer A.D."/>
            <person name="Sheridan J."/>
            <person name="Iwata A."/>
            <person name="Tuteja R."/>
            <person name="Penmetsa R.V."/>
            <person name="Wu W."/>
            <person name="Upadhyaya H.D."/>
            <person name="Yang S.P."/>
            <person name="Shah T."/>
            <person name="Saxena K.B."/>
            <person name="Michael T."/>
            <person name="McCombie W.R."/>
            <person name="Yang B."/>
            <person name="Zhang G."/>
            <person name="Yang H."/>
            <person name="Wang J."/>
            <person name="Spillane C."/>
            <person name="Cook D.R."/>
            <person name="May G.D."/>
            <person name="Xu X."/>
            <person name="Jackson S.A."/>
        </authorList>
    </citation>
    <scope>NUCLEOTIDE SEQUENCE [LARGE SCALE GENOMIC DNA]</scope>
</reference>
<proteinExistence type="predicted"/>
<dbReference type="AlphaFoldDB" id="A0A151SDH5"/>